<feature type="compositionally biased region" description="Polar residues" evidence="7">
    <location>
        <begin position="153"/>
        <end position="176"/>
    </location>
</feature>
<dbReference type="InterPro" id="IPR002108">
    <property type="entry name" value="ADF-H"/>
</dbReference>
<feature type="domain" description="ADF-H" evidence="8">
    <location>
        <begin position="179"/>
        <end position="312"/>
    </location>
</feature>
<evidence type="ECO:0000256" key="3">
    <source>
        <dbReference type="ARBA" id="ARBA00023203"/>
    </source>
</evidence>
<dbReference type="GO" id="GO:0030864">
    <property type="term" value="C:cortical actin cytoskeleton"/>
    <property type="evidence" value="ECO:0000318"/>
    <property type="project" value="GO_Central"/>
</dbReference>
<comment type="similarity">
    <text evidence="5">Belongs to the actin-binding proteins ADF family. Coactosin subfamily.</text>
</comment>
<reference evidence="10" key="1">
    <citation type="journal article" date="2011" name="Genome Biol.">
        <title>Comparative genomics of the social amoebae Dictyostelium discoideum and Dictyostelium purpureum.</title>
        <authorList>
            <consortium name="US DOE Joint Genome Institute (JGI-PGF)"/>
            <person name="Sucgang R."/>
            <person name="Kuo A."/>
            <person name="Tian X."/>
            <person name="Salerno W."/>
            <person name="Parikh A."/>
            <person name="Feasley C.L."/>
            <person name="Dalin E."/>
            <person name="Tu H."/>
            <person name="Huang E."/>
            <person name="Barry K."/>
            <person name="Lindquist E."/>
            <person name="Shapiro H."/>
            <person name="Bruce D."/>
            <person name="Schmutz J."/>
            <person name="Salamov A."/>
            <person name="Fey P."/>
            <person name="Gaudet P."/>
            <person name="Anjard C."/>
            <person name="Babu M.M."/>
            <person name="Basu S."/>
            <person name="Bushmanova Y."/>
            <person name="van der Wel H."/>
            <person name="Katoh-Kurasawa M."/>
            <person name="Dinh C."/>
            <person name="Coutinho P.M."/>
            <person name="Saito T."/>
            <person name="Elias M."/>
            <person name="Schaap P."/>
            <person name="Kay R.R."/>
            <person name="Henrissat B."/>
            <person name="Eichinger L."/>
            <person name="Rivero F."/>
            <person name="Putnam N.H."/>
            <person name="West C.M."/>
            <person name="Loomis W.F."/>
            <person name="Chisholm R.L."/>
            <person name="Shaulsky G."/>
            <person name="Strassmann J.E."/>
            <person name="Queller D.C."/>
            <person name="Kuspa A."/>
            <person name="Grigoriev I.V."/>
        </authorList>
    </citation>
    <scope>NUCLEOTIDE SEQUENCE [LARGE SCALE GENOMIC DNA]</scope>
    <source>
        <strain evidence="10">QSDP1</strain>
    </source>
</reference>
<dbReference type="SMART" id="SM00102">
    <property type="entry name" value="ADF"/>
    <property type="match status" value="2"/>
</dbReference>
<evidence type="ECO:0000313" key="10">
    <source>
        <dbReference type="Proteomes" id="UP000001064"/>
    </source>
</evidence>
<evidence type="ECO:0000256" key="7">
    <source>
        <dbReference type="SAM" id="MobiDB-lite"/>
    </source>
</evidence>
<proteinExistence type="inferred from homology"/>
<dbReference type="InterPro" id="IPR029006">
    <property type="entry name" value="ADF-H/Gelsolin-like_dom_sf"/>
</dbReference>
<gene>
    <name evidence="9" type="ORF">DICPUDRAFT_91304</name>
</gene>
<evidence type="ECO:0000256" key="4">
    <source>
        <dbReference type="ARBA" id="ARBA00023212"/>
    </source>
</evidence>
<dbReference type="Gene3D" id="3.40.20.10">
    <property type="entry name" value="Severin"/>
    <property type="match status" value="2"/>
</dbReference>
<feature type="region of interest" description="Disordered" evidence="7">
    <location>
        <begin position="141"/>
        <end position="176"/>
    </location>
</feature>
<evidence type="ECO:0000256" key="5">
    <source>
        <dbReference type="ARBA" id="ARBA00038052"/>
    </source>
</evidence>
<feature type="non-terminal residue" evidence="9">
    <location>
        <position position="333"/>
    </location>
</feature>
<dbReference type="VEuPathDB" id="AmoebaDB:DICPUDRAFT_91304"/>
<dbReference type="CDD" id="cd11282">
    <property type="entry name" value="ADF_coactosin_like"/>
    <property type="match status" value="2"/>
</dbReference>
<dbReference type="KEGG" id="dpp:DICPUDRAFT_91304"/>
<feature type="domain" description="ADF-H" evidence="8">
    <location>
        <begin position="2"/>
        <end position="135"/>
    </location>
</feature>
<evidence type="ECO:0000313" key="9">
    <source>
        <dbReference type="EMBL" id="EGC39068.1"/>
    </source>
</evidence>
<keyword evidence="2" id="KW-0963">Cytoplasm</keyword>
<dbReference type="AlphaFoldDB" id="F0ZAH0"/>
<dbReference type="PANTHER" id="PTHR10829:SF50">
    <property type="entry name" value="ADF-H DOMAIN-CONTAINING PROTEIN"/>
    <property type="match status" value="1"/>
</dbReference>
<dbReference type="STRING" id="5786.F0ZAH0"/>
<dbReference type="OrthoDB" id="20822at2759"/>
<dbReference type="PROSITE" id="PS51263">
    <property type="entry name" value="ADF_H"/>
    <property type="match status" value="2"/>
</dbReference>
<dbReference type="FunFam" id="3.40.20.10:FF:000018">
    <property type="entry name" value="Coactosin-like 1"/>
    <property type="match status" value="2"/>
</dbReference>
<evidence type="ECO:0000256" key="2">
    <source>
        <dbReference type="ARBA" id="ARBA00022490"/>
    </source>
</evidence>
<evidence type="ECO:0000256" key="6">
    <source>
        <dbReference type="ARBA" id="ARBA00069392"/>
    </source>
</evidence>
<dbReference type="EMBL" id="GL870964">
    <property type="protein sequence ID" value="EGC39068.1"/>
    <property type="molecule type" value="Genomic_DNA"/>
</dbReference>
<comment type="subcellular location">
    <subcellularLocation>
        <location evidence="1">Cytoplasm</location>
        <location evidence="1">Cytoskeleton</location>
    </subcellularLocation>
</comment>
<dbReference type="OMA" id="QPYHVDI"/>
<keyword evidence="10" id="KW-1185">Reference proteome</keyword>
<dbReference type="SUPFAM" id="SSF55753">
    <property type="entry name" value="Actin depolymerizing proteins"/>
    <property type="match status" value="2"/>
</dbReference>
<dbReference type="GO" id="GO:0051015">
    <property type="term" value="F:actin filament binding"/>
    <property type="evidence" value="ECO:0000318"/>
    <property type="project" value="GO_Central"/>
</dbReference>
<dbReference type="GO" id="GO:0030833">
    <property type="term" value="P:regulation of actin filament polymerization"/>
    <property type="evidence" value="ECO:0000318"/>
    <property type="project" value="GO_Central"/>
</dbReference>
<accession>F0ZAH0</accession>
<protein>
    <recommendedName>
        <fullName evidence="6">Coactosin</fullName>
    </recommendedName>
</protein>
<keyword evidence="3" id="KW-0009">Actin-binding</keyword>
<evidence type="ECO:0000256" key="1">
    <source>
        <dbReference type="ARBA" id="ARBA00004245"/>
    </source>
</evidence>
<dbReference type="Proteomes" id="UP000001064">
    <property type="component" value="Unassembled WGS sequence"/>
</dbReference>
<dbReference type="RefSeq" id="XP_003284418.1">
    <property type="nucleotide sequence ID" value="XM_003284370.1"/>
</dbReference>
<keyword evidence="4" id="KW-0206">Cytoskeleton</keyword>
<dbReference type="GeneID" id="10506068"/>
<organism evidence="9 10">
    <name type="scientific">Dictyostelium purpureum</name>
    <name type="common">Slime mold</name>
    <dbReference type="NCBI Taxonomy" id="5786"/>
    <lineage>
        <taxon>Eukaryota</taxon>
        <taxon>Amoebozoa</taxon>
        <taxon>Evosea</taxon>
        <taxon>Eumycetozoa</taxon>
        <taxon>Dictyostelia</taxon>
        <taxon>Dictyosteliales</taxon>
        <taxon>Dictyosteliaceae</taxon>
        <taxon>Dictyostelium</taxon>
    </lineage>
</organism>
<sequence>MSVQFLNIDECKAALADLRNDSKPTDWMALSFESPKSQKIKLVGSGSGGVKELVDNFQDDVVGFALVRKIDKIDDSETVKFAFINFIGDKVGILQKGKISVTIGGVKEFFGSFQCDFTITSRSEISDEIVMGKIQEISGSSSRVLDESGSRKVGTSSPTSGARRSTAFSGSVGSSNKDALKLGDEAAIREALKEFRSDDSEVDWVLFGYEGGNSNTVVLIGKGSNGPSELIEQLQDNMVGYGLVRIVEKIDNSNTVKFAYVNWVGEEIPRMLRARLGTHTNFIKQLVQPYHVDIKCTTKSEISEKIIVDTVAKASGTASMVLENANQGGRQTT</sequence>
<dbReference type="PANTHER" id="PTHR10829">
    <property type="entry name" value="CORTACTIN AND DREBRIN"/>
    <property type="match status" value="1"/>
</dbReference>
<name>F0ZAH0_DICPU</name>
<dbReference type="Pfam" id="PF00241">
    <property type="entry name" value="Cofilin_ADF"/>
    <property type="match status" value="2"/>
</dbReference>
<dbReference type="eggNOG" id="KOG3655">
    <property type="taxonomic scope" value="Eukaryota"/>
</dbReference>
<evidence type="ECO:0000259" key="8">
    <source>
        <dbReference type="PROSITE" id="PS51263"/>
    </source>
</evidence>
<dbReference type="InParanoid" id="F0ZAH0"/>
<dbReference type="GO" id="GO:0030427">
    <property type="term" value="C:site of polarized growth"/>
    <property type="evidence" value="ECO:0000318"/>
    <property type="project" value="GO_Central"/>
</dbReference>